<evidence type="ECO:0000256" key="2">
    <source>
        <dbReference type="ARBA" id="ARBA00022670"/>
    </source>
</evidence>
<name>A0ABX8AWH2_9BACT</name>
<dbReference type="Gene3D" id="3.30.750.44">
    <property type="match status" value="1"/>
</dbReference>
<proteinExistence type="inferred from homology"/>
<organism evidence="7 8">
    <name type="scientific">Chloracidobacterium sp. N</name>
    <dbReference type="NCBI Taxonomy" id="2821540"/>
    <lineage>
        <taxon>Bacteria</taxon>
        <taxon>Pseudomonadati</taxon>
        <taxon>Acidobacteriota</taxon>
        <taxon>Terriglobia</taxon>
        <taxon>Terriglobales</taxon>
        <taxon>Acidobacteriaceae</taxon>
        <taxon>Chloracidobacterium</taxon>
        <taxon>Chloracidobacterium aggregatum</taxon>
    </lineage>
</organism>
<evidence type="ECO:0000256" key="4">
    <source>
        <dbReference type="ARBA" id="ARBA00022825"/>
    </source>
</evidence>
<protein>
    <submittedName>
        <fullName evidence="7">PDZ domain-containing protein</fullName>
    </submittedName>
</protein>
<keyword evidence="8" id="KW-1185">Reference proteome</keyword>
<accession>A0ABX8AWH2</accession>
<dbReference type="InterPro" id="IPR001478">
    <property type="entry name" value="PDZ"/>
</dbReference>
<feature type="region of interest" description="Disordered" evidence="5">
    <location>
        <begin position="367"/>
        <end position="394"/>
    </location>
</feature>
<dbReference type="SMART" id="SM00245">
    <property type="entry name" value="TSPc"/>
    <property type="match status" value="1"/>
</dbReference>
<dbReference type="Gene3D" id="2.30.42.10">
    <property type="match status" value="1"/>
</dbReference>
<evidence type="ECO:0000313" key="8">
    <source>
        <dbReference type="Proteomes" id="UP000677668"/>
    </source>
</evidence>
<feature type="domain" description="PDZ" evidence="6">
    <location>
        <begin position="88"/>
        <end position="170"/>
    </location>
</feature>
<dbReference type="EMBL" id="CP072642">
    <property type="protein sequence ID" value="QUV93023.1"/>
    <property type="molecule type" value="Genomic_DNA"/>
</dbReference>
<dbReference type="SMART" id="SM00228">
    <property type="entry name" value="PDZ"/>
    <property type="match status" value="1"/>
</dbReference>
<dbReference type="Gene3D" id="3.90.226.10">
    <property type="entry name" value="2-enoyl-CoA Hydratase, Chain A, domain 1"/>
    <property type="match status" value="1"/>
</dbReference>
<dbReference type="InterPro" id="IPR005151">
    <property type="entry name" value="Tail-specific_protease"/>
</dbReference>
<dbReference type="RefSeq" id="WP_211421448.1">
    <property type="nucleotide sequence ID" value="NZ_CP072642.1"/>
</dbReference>
<sequence>MSFKAKLVLVALSTALALYAVIGGLLARRTSAVAKGNPYVQLKIFNEVVKHIANDYVDEPDMGKVRIGALRGLAEGLDPYCAYLLPEQVQRFKPTTMTAVPFGMVVSKYAGFGYVLAVVPGSPAAQAGVKTGDIIEYVNTVATRDVSLYEIMEMLTGVAEGGSIEITVLRSGRTKGEKLTLKPGTFQSPVTSRMESPDTGYIKVGLLARGKAEQVMTAVRQLQQRGAQKLILDLRESAHGELSEAVALASVFVPSGVVARTIGAGNTVTTLVAKPGAVTFEGKLVVLTDRSTAGPAEVVAAAIRDHQRGEIVGEKTFGAGSEQALFPLRDGSALLLTTQRYAPATGKSFMEEPVKPSVEVKVATIEPSVPDVDTEAPAPTDLPEDTKKVPPPSEDVILKRALEVLKGESKQARQPARPTVALPKAA</sequence>
<dbReference type="CDD" id="cd07560">
    <property type="entry name" value="Peptidase_S41_CPP"/>
    <property type="match status" value="1"/>
</dbReference>
<dbReference type="Proteomes" id="UP000677668">
    <property type="component" value="Chromosome 1"/>
</dbReference>
<dbReference type="SUPFAM" id="SSF52096">
    <property type="entry name" value="ClpP/crotonase"/>
    <property type="match status" value="1"/>
</dbReference>
<evidence type="ECO:0000256" key="3">
    <source>
        <dbReference type="ARBA" id="ARBA00022801"/>
    </source>
</evidence>
<dbReference type="InterPro" id="IPR029045">
    <property type="entry name" value="ClpP/crotonase-like_dom_sf"/>
</dbReference>
<keyword evidence="3" id="KW-0378">Hydrolase</keyword>
<evidence type="ECO:0000256" key="5">
    <source>
        <dbReference type="SAM" id="MobiDB-lite"/>
    </source>
</evidence>
<evidence type="ECO:0000259" key="6">
    <source>
        <dbReference type="PROSITE" id="PS50106"/>
    </source>
</evidence>
<keyword evidence="4" id="KW-0720">Serine protease</keyword>
<evidence type="ECO:0000313" key="7">
    <source>
        <dbReference type="EMBL" id="QUV93023.1"/>
    </source>
</evidence>
<dbReference type="Pfam" id="PF03572">
    <property type="entry name" value="Peptidase_S41"/>
    <property type="match status" value="1"/>
</dbReference>
<dbReference type="InterPro" id="IPR036034">
    <property type="entry name" value="PDZ_sf"/>
</dbReference>
<dbReference type="Pfam" id="PF17820">
    <property type="entry name" value="PDZ_6"/>
    <property type="match status" value="1"/>
</dbReference>
<evidence type="ECO:0000256" key="1">
    <source>
        <dbReference type="ARBA" id="ARBA00009179"/>
    </source>
</evidence>
<dbReference type="PANTHER" id="PTHR32060:SF30">
    <property type="entry name" value="CARBOXY-TERMINAL PROCESSING PROTEASE CTPA"/>
    <property type="match status" value="1"/>
</dbReference>
<keyword evidence="2" id="KW-0645">Protease</keyword>
<reference evidence="7 8" key="1">
    <citation type="submission" date="2021-03" db="EMBL/GenBank/DDBJ databases">
        <title>Genomic and phenotypic characterization of Chloracidobacterium isolates provides evidence for multiple species.</title>
        <authorList>
            <person name="Saini M.K."/>
            <person name="Costas A.M.G."/>
            <person name="Tank M."/>
            <person name="Bryant D.A."/>
        </authorList>
    </citation>
    <scope>NUCLEOTIDE SEQUENCE [LARGE SCALE GENOMIC DNA]</scope>
    <source>
        <strain evidence="7 8">N</strain>
    </source>
</reference>
<feature type="region of interest" description="Disordered" evidence="5">
    <location>
        <begin position="407"/>
        <end position="426"/>
    </location>
</feature>
<dbReference type="PROSITE" id="PS50106">
    <property type="entry name" value="PDZ"/>
    <property type="match status" value="1"/>
</dbReference>
<dbReference type="InterPro" id="IPR041489">
    <property type="entry name" value="PDZ_6"/>
</dbReference>
<dbReference type="PANTHER" id="PTHR32060">
    <property type="entry name" value="TAIL-SPECIFIC PROTEASE"/>
    <property type="match status" value="1"/>
</dbReference>
<gene>
    <name evidence="7" type="ORF">J8C05_06435</name>
</gene>
<dbReference type="SUPFAM" id="SSF50156">
    <property type="entry name" value="PDZ domain-like"/>
    <property type="match status" value="1"/>
</dbReference>
<dbReference type="InterPro" id="IPR004447">
    <property type="entry name" value="Peptidase_S41A"/>
</dbReference>
<comment type="similarity">
    <text evidence="1">Belongs to the peptidase S41A family.</text>
</comment>